<dbReference type="InterPro" id="IPR029028">
    <property type="entry name" value="Alpha/beta_knot_MTases"/>
</dbReference>
<dbReference type="InterPro" id="IPR029026">
    <property type="entry name" value="tRNA_m1G_MTases_N"/>
</dbReference>
<dbReference type="EMBL" id="CAESAN010000136">
    <property type="protein sequence ID" value="CAB4346553.1"/>
    <property type="molecule type" value="Genomic_DNA"/>
</dbReference>
<dbReference type="Gene3D" id="3.40.1280.10">
    <property type="match status" value="1"/>
</dbReference>
<dbReference type="SUPFAM" id="SSF75217">
    <property type="entry name" value="alpha/beta knot"/>
    <property type="match status" value="1"/>
</dbReference>
<keyword evidence="1" id="KW-0489">Methyltransferase</keyword>
<evidence type="ECO:0000256" key="4">
    <source>
        <dbReference type="ARBA" id="ARBA00038303"/>
    </source>
</evidence>
<dbReference type="PIRSF" id="PIRSF004505">
    <property type="entry name" value="MT_bac"/>
    <property type="match status" value="1"/>
</dbReference>
<proteinExistence type="inferred from homology"/>
<evidence type="ECO:0000313" key="5">
    <source>
        <dbReference type="EMBL" id="CAB4346553.1"/>
    </source>
</evidence>
<evidence type="ECO:0000256" key="3">
    <source>
        <dbReference type="ARBA" id="ARBA00022691"/>
    </source>
</evidence>
<accession>A0A6J6A4E5</accession>
<keyword evidence="3" id="KW-0949">S-adenosyl-L-methionine</keyword>
<dbReference type="AlphaFoldDB" id="A0A6J6A4E5"/>
<dbReference type="CDD" id="cd18081">
    <property type="entry name" value="RlmH-like"/>
    <property type="match status" value="1"/>
</dbReference>
<dbReference type="PANTHER" id="PTHR33603:SF1">
    <property type="entry name" value="RIBOSOMAL RNA LARGE SUBUNIT METHYLTRANSFERASE H"/>
    <property type="match status" value="1"/>
</dbReference>
<name>A0A6J6A4E5_9ZZZZ</name>
<dbReference type="GO" id="GO:0032259">
    <property type="term" value="P:methylation"/>
    <property type="evidence" value="ECO:0007669"/>
    <property type="project" value="UniProtKB-KW"/>
</dbReference>
<sequence length="148" mass="16381">MGARRAPGRGSQVKITILSVGRLRAPYADDVAHYEKLIGHYAPIELVELRDSDKLARRVPDRAFVVLLDDSGRQYDSVAFSGFLEQRRASGLDLCFVVGGAYGIELERTDAKLSLGPMTLPHQLARVVLLEQIYRGHSILAGAPYHHE</sequence>
<keyword evidence="2" id="KW-0808">Transferase</keyword>
<gene>
    <name evidence="5" type="ORF">UFOPK3547_01396</name>
</gene>
<protein>
    <submittedName>
        <fullName evidence="5">Unannotated protein</fullName>
    </submittedName>
</protein>
<dbReference type="HAMAP" id="MF_00658">
    <property type="entry name" value="23SrRNA_methyltr_H"/>
    <property type="match status" value="1"/>
</dbReference>
<evidence type="ECO:0000256" key="1">
    <source>
        <dbReference type="ARBA" id="ARBA00022603"/>
    </source>
</evidence>
<dbReference type="Pfam" id="PF02590">
    <property type="entry name" value="SPOUT_MTase"/>
    <property type="match status" value="1"/>
</dbReference>
<dbReference type="PANTHER" id="PTHR33603">
    <property type="entry name" value="METHYLTRANSFERASE"/>
    <property type="match status" value="1"/>
</dbReference>
<dbReference type="InterPro" id="IPR003742">
    <property type="entry name" value="RlmH-like"/>
</dbReference>
<organism evidence="5">
    <name type="scientific">freshwater metagenome</name>
    <dbReference type="NCBI Taxonomy" id="449393"/>
    <lineage>
        <taxon>unclassified sequences</taxon>
        <taxon>metagenomes</taxon>
        <taxon>ecological metagenomes</taxon>
    </lineage>
</organism>
<dbReference type="GO" id="GO:0006364">
    <property type="term" value="P:rRNA processing"/>
    <property type="evidence" value="ECO:0007669"/>
    <property type="project" value="InterPro"/>
</dbReference>
<evidence type="ECO:0000256" key="2">
    <source>
        <dbReference type="ARBA" id="ARBA00022679"/>
    </source>
</evidence>
<dbReference type="GO" id="GO:0008168">
    <property type="term" value="F:methyltransferase activity"/>
    <property type="evidence" value="ECO:0007669"/>
    <property type="project" value="UniProtKB-KW"/>
</dbReference>
<reference evidence="5" key="1">
    <citation type="submission" date="2020-05" db="EMBL/GenBank/DDBJ databases">
        <authorList>
            <person name="Chiriac C."/>
            <person name="Salcher M."/>
            <person name="Ghai R."/>
            <person name="Kavagutti S V."/>
        </authorList>
    </citation>
    <scope>NUCLEOTIDE SEQUENCE</scope>
</reference>
<comment type="similarity">
    <text evidence="4">Belongs to the RNA methyltransferase RlmH family.</text>
</comment>